<organism evidence="1">
    <name type="scientific">Arundo donax</name>
    <name type="common">Giant reed</name>
    <name type="synonym">Donax arundinaceus</name>
    <dbReference type="NCBI Taxonomy" id="35708"/>
    <lineage>
        <taxon>Eukaryota</taxon>
        <taxon>Viridiplantae</taxon>
        <taxon>Streptophyta</taxon>
        <taxon>Embryophyta</taxon>
        <taxon>Tracheophyta</taxon>
        <taxon>Spermatophyta</taxon>
        <taxon>Magnoliopsida</taxon>
        <taxon>Liliopsida</taxon>
        <taxon>Poales</taxon>
        <taxon>Poaceae</taxon>
        <taxon>PACMAD clade</taxon>
        <taxon>Arundinoideae</taxon>
        <taxon>Arundineae</taxon>
        <taxon>Arundo</taxon>
    </lineage>
</organism>
<name>A0A0A8YKD6_ARUDO</name>
<dbReference type="EMBL" id="GBRH01272105">
    <property type="protein sequence ID" value="JAD25790.1"/>
    <property type="molecule type" value="Transcribed_RNA"/>
</dbReference>
<dbReference type="AlphaFoldDB" id="A0A0A8YKD6"/>
<accession>A0A0A8YKD6</accession>
<evidence type="ECO:0000313" key="1">
    <source>
        <dbReference type="EMBL" id="JAD25790.1"/>
    </source>
</evidence>
<sequence>MAPTECGGSSAPLTTLCCQKDRLEGAGRKANTSSETKRMVLFIRCHGLIIFQTYSEFD</sequence>
<proteinExistence type="predicted"/>
<reference evidence="1" key="1">
    <citation type="submission" date="2014-09" db="EMBL/GenBank/DDBJ databases">
        <authorList>
            <person name="Magalhaes I.L.F."/>
            <person name="Oliveira U."/>
            <person name="Santos F.R."/>
            <person name="Vidigal T.H.D.A."/>
            <person name="Brescovit A.D."/>
            <person name="Santos A.J."/>
        </authorList>
    </citation>
    <scope>NUCLEOTIDE SEQUENCE</scope>
    <source>
        <tissue evidence="1">Shoot tissue taken approximately 20 cm above the soil surface</tissue>
    </source>
</reference>
<protein>
    <submittedName>
        <fullName evidence="1">Uncharacterized protein</fullName>
    </submittedName>
</protein>
<reference evidence="1" key="2">
    <citation type="journal article" date="2015" name="Data Brief">
        <title>Shoot transcriptome of the giant reed, Arundo donax.</title>
        <authorList>
            <person name="Barrero R.A."/>
            <person name="Guerrero F.D."/>
            <person name="Moolhuijzen P."/>
            <person name="Goolsby J.A."/>
            <person name="Tidwell J."/>
            <person name="Bellgard S.E."/>
            <person name="Bellgard M.I."/>
        </authorList>
    </citation>
    <scope>NUCLEOTIDE SEQUENCE</scope>
    <source>
        <tissue evidence="1">Shoot tissue taken approximately 20 cm above the soil surface</tissue>
    </source>
</reference>